<dbReference type="InterPro" id="IPR005881">
    <property type="entry name" value="Ser_O-AcTrfase"/>
</dbReference>
<dbReference type="SUPFAM" id="SSF51161">
    <property type="entry name" value="Trimeric LpxA-like enzymes"/>
    <property type="match status" value="1"/>
</dbReference>
<dbReference type="AlphaFoldDB" id="A0A7Y9QZ25"/>
<proteinExistence type="inferred from homology"/>
<evidence type="ECO:0000256" key="1">
    <source>
        <dbReference type="ARBA" id="ARBA00007274"/>
    </source>
</evidence>
<dbReference type="PIRSF" id="PIRSF000441">
    <property type="entry name" value="CysE"/>
    <property type="match status" value="1"/>
</dbReference>
<dbReference type="InterPro" id="IPR018357">
    <property type="entry name" value="Hexapep_transf_CS"/>
</dbReference>
<keyword evidence="3" id="KW-0677">Repeat</keyword>
<dbReference type="EMBL" id="JACCFH010000001">
    <property type="protein sequence ID" value="NYG34161.1"/>
    <property type="molecule type" value="Genomic_DNA"/>
</dbReference>
<dbReference type="GO" id="GO:0009001">
    <property type="term" value="F:serine O-acetyltransferase activity"/>
    <property type="evidence" value="ECO:0007669"/>
    <property type="project" value="UniProtKB-EC"/>
</dbReference>
<name>A0A7Y9QZ25_9BURK</name>
<evidence type="ECO:0000256" key="4">
    <source>
        <dbReference type="ARBA" id="ARBA00023315"/>
    </source>
</evidence>
<evidence type="ECO:0000256" key="3">
    <source>
        <dbReference type="ARBA" id="ARBA00022737"/>
    </source>
</evidence>
<accession>A0A7Y9QZ25</accession>
<sequence>MKLLLSDLRAKQVLYGDGGPPVSLLKVLLADGTLANALYRLQAWLARCGLAPLALLPHILNKWLNGCVIGVKAQFGPGFVLIHPVGVVINSSVRGGRNVWLESGVVIGENRGAFPRLGDDIFVGSGAKIIGGVQVGDGARVGANAVVLHDVPPGHTALGIPARNRPPSPVSSNG</sequence>
<dbReference type="GO" id="GO:0006535">
    <property type="term" value="P:cysteine biosynthetic process from serine"/>
    <property type="evidence" value="ECO:0007669"/>
    <property type="project" value="InterPro"/>
</dbReference>
<keyword evidence="7" id="KW-1185">Reference proteome</keyword>
<dbReference type="InterPro" id="IPR001451">
    <property type="entry name" value="Hexapep"/>
</dbReference>
<comment type="similarity">
    <text evidence="1 5">Belongs to the transferase hexapeptide repeat family.</text>
</comment>
<dbReference type="EC" id="2.3.1.30" evidence="5"/>
<dbReference type="Proteomes" id="UP000518288">
    <property type="component" value="Unassembled WGS sequence"/>
</dbReference>
<evidence type="ECO:0000313" key="6">
    <source>
        <dbReference type="EMBL" id="NYG34161.1"/>
    </source>
</evidence>
<dbReference type="Pfam" id="PF00132">
    <property type="entry name" value="Hexapep"/>
    <property type="match status" value="1"/>
</dbReference>
<evidence type="ECO:0000256" key="5">
    <source>
        <dbReference type="PIRNR" id="PIRNR000441"/>
    </source>
</evidence>
<evidence type="ECO:0000256" key="2">
    <source>
        <dbReference type="ARBA" id="ARBA00022679"/>
    </source>
</evidence>
<protein>
    <recommendedName>
        <fullName evidence="5">Serine acetyltransferase</fullName>
        <ecNumber evidence="5">2.3.1.30</ecNumber>
    </recommendedName>
</protein>
<comment type="caution">
    <text evidence="6">The sequence shown here is derived from an EMBL/GenBank/DDBJ whole genome shotgun (WGS) entry which is preliminary data.</text>
</comment>
<dbReference type="InterPro" id="IPR045304">
    <property type="entry name" value="LbH_SAT"/>
</dbReference>
<keyword evidence="2 5" id="KW-0808">Transferase</keyword>
<dbReference type="Gene3D" id="2.160.10.10">
    <property type="entry name" value="Hexapeptide repeat proteins"/>
    <property type="match status" value="1"/>
</dbReference>
<dbReference type="PANTHER" id="PTHR42811">
    <property type="entry name" value="SERINE ACETYLTRANSFERASE"/>
    <property type="match status" value="1"/>
</dbReference>
<dbReference type="RefSeq" id="WP_179634840.1">
    <property type="nucleotide sequence ID" value="NZ_CAXYYM010000099.1"/>
</dbReference>
<evidence type="ECO:0000313" key="7">
    <source>
        <dbReference type="Proteomes" id="UP000518288"/>
    </source>
</evidence>
<reference evidence="6 7" key="1">
    <citation type="submission" date="2020-07" db="EMBL/GenBank/DDBJ databases">
        <title>Genomic Encyclopedia of Archaeal and Bacterial Type Strains, Phase II (KMG-II): from individual species to whole genera.</title>
        <authorList>
            <person name="Goeker M."/>
        </authorList>
    </citation>
    <scope>NUCLEOTIDE SEQUENCE [LARGE SCALE GENOMIC DNA]</scope>
    <source>
        <strain evidence="6 7">DSM 21226</strain>
    </source>
</reference>
<dbReference type="CDD" id="cd03354">
    <property type="entry name" value="LbH_SAT"/>
    <property type="match status" value="1"/>
</dbReference>
<dbReference type="InterPro" id="IPR011004">
    <property type="entry name" value="Trimer_LpxA-like_sf"/>
</dbReference>
<gene>
    <name evidence="6" type="ORF">BDD16_003147</name>
</gene>
<comment type="catalytic activity">
    <reaction evidence="5">
        <text>L-serine + acetyl-CoA = O-acetyl-L-serine + CoA</text>
        <dbReference type="Rhea" id="RHEA:24560"/>
        <dbReference type="ChEBI" id="CHEBI:33384"/>
        <dbReference type="ChEBI" id="CHEBI:57287"/>
        <dbReference type="ChEBI" id="CHEBI:57288"/>
        <dbReference type="ChEBI" id="CHEBI:58340"/>
        <dbReference type="EC" id="2.3.1.30"/>
    </reaction>
</comment>
<dbReference type="GO" id="GO:0005737">
    <property type="term" value="C:cytoplasm"/>
    <property type="evidence" value="ECO:0007669"/>
    <property type="project" value="InterPro"/>
</dbReference>
<organism evidence="6 7">
    <name type="scientific">Sphaerotilus montanus</name>
    <dbReference type="NCBI Taxonomy" id="522889"/>
    <lineage>
        <taxon>Bacteria</taxon>
        <taxon>Pseudomonadati</taxon>
        <taxon>Pseudomonadota</taxon>
        <taxon>Betaproteobacteria</taxon>
        <taxon>Burkholderiales</taxon>
        <taxon>Sphaerotilaceae</taxon>
        <taxon>Sphaerotilus</taxon>
    </lineage>
</organism>
<keyword evidence="4 5" id="KW-0012">Acyltransferase</keyword>
<dbReference type="PROSITE" id="PS00101">
    <property type="entry name" value="HEXAPEP_TRANSFERASES"/>
    <property type="match status" value="1"/>
</dbReference>